<evidence type="ECO:0000313" key="2">
    <source>
        <dbReference type="Proteomes" id="UP001209885"/>
    </source>
</evidence>
<gene>
    <name evidence="1" type="ORF">OO013_16690</name>
</gene>
<proteinExistence type="predicted"/>
<dbReference type="EMBL" id="JAPFQN010000010">
    <property type="protein sequence ID" value="MCX2745520.1"/>
    <property type="molecule type" value="Genomic_DNA"/>
</dbReference>
<name>A0ABT3RUS0_9BACT</name>
<sequence length="221" mass="25403">MIKQLLFTLFVVVNLSISGQSFEGSITFQVEALNPNPQLIPDSAWQKGIRETFGERGYMLQKYFYKKGNYISEIDAGKEKGFQAFNPEDGLLYSWQVNSETATTLDSKKSMDEFVEIIESDLTETILGIPCKSIIVKTKMGQMTIWYNSDYFKMDASFYEGHKYGHWEQILNEIGCLPLKIEQKGMMSHIVQLAVEYEETSIPDDKFIIPDFKEINRSPIN</sequence>
<accession>A0ABT3RUS0</accession>
<organism evidence="1 2">
    <name type="scientific">Mangrovivirga halotolerans</name>
    <dbReference type="NCBI Taxonomy" id="2993936"/>
    <lineage>
        <taxon>Bacteria</taxon>
        <taxon>Pseudomonadati</taxon>
        <taxon>Bacteroidota</taxon>
        <taxon>Cytophagia</taxon>
        <taxon>Cytophagales</taxon>
        <taxon>Mangrovivirgaceae</taxon>
        <taxon>Mangrovivirga</taxon>
    </lineage>
</organism>
<evidence type="ECO:0008006" key="3">
    <source>
        <dbReference type="Google" id="ProtNLM"/>
    </source>
</evidence>
<evidence type="ECO:0000313" key="1">
    <source>
        <dbReference type="EMBL" id="MCX2745520.1"/>
    </source>
</evidence>
<dbReference type="RefSeq" id="WP_266058113.1">
    <property type="nucleotide sequence ID" value="NZ_JAPFQN010000010.1"/>
</dbReference>
<comment type="caution">
    <text evidence="1">The sequence shown here is derived from an EMBL/GenBank/DDBJ whole genome shotgun (WGS) entry which is preliminary data.</text>
</comment>
<protein>
    <recommendedName>
        <fullName evidence="3">GLPGLI family protein</fullName>
    </recommendedName>
</protein>
<keyword evidence="2" id="KW-1185">Reference proteome</keyword>
<dbReference type="Proteomes" id="UP001209885">
    <property type="component" value="Unassembled WGS sequence"/>
</dbReference>
<reference evidence="1 2" key="1">
    <citation type="submission" date="2022-11" db="EMBL/GenBank/DDBJ databases">
        <title>The characterization of three novel Bacteroidetes species and genomic analysis of their roles in tidal elemental geochemical cycles.</title>
        <authorList>
            <person name="Ma K."/>
        </authorList>
    </citation>
    <scope>NUCLEOTIDE SEQUENCE [LARGE SCALE GENOMIC DNA]</scope>
    <source>
        <strain evidence="1 2">M17</strain>
    </source>
</reference>